<gene>
    <name evidence="3" type="ORF">M747DRAFT_258154</name>
</gene>
<reference evidence="3 4" key="1">
    <citation type="submission" date="2018-07" db="EMBL/GenBank/DDBJ databases">
        <title>Section-level genome sequencing of Aspergillus section Nigri to investigate inter- and intra-species variation.</title>
        <authorList>
            <consortium name="DOE Joint Genome Institute"/>
            <person name="Vesth T.C."/>
            <person name="Nybo J.L."/>
            <person name="Theobald S."/>
            <person name="Frisvad J.C."/>
            <person name="Larsen T.O."/>
            <person name="Nielsen K.F."/>
            <person name="Hoof J.B."/>
            <person name="Brandl J."/>
            <person name="Salamov A."/>
            <person name="Riley R."/>
            <person name="Gladden J.M."/>
            <person name="Phatale P."/>
            <person name="Nielsen M.T."/>
            <person name="Lyhne E.K."/>
            <person name="Kogle M.E."/>
            <person name="Strasser K."/>
            <person name="McDonnell E."/>
            <person name="Barry K."/>
            <person name="Clum A."/>
            <person name="Chen C."/>
            <person name="Nolan M."/>
            <person name="Sandor L."/>
            <person name="Kuo A."/>
            <person name="Lipzen A."/>
            <person name="Hainaut M."/>
            <person name="Drula E."/>
            <person name="Tsang A."/>
            <person name="Magnuson J.K."/>
            <person name="Henrissat B."/>
            <person name="Wiebenga A."/>
            <person name="Simmons B.A."/>
            <person name="Makela M.R."/>
            <person name="De vries R.P."/>
            <person name="Grigoriev I.V."/>
            <person name="Mortensen U.H."/>
            <person name="Baker S.E."/>
            <person name="Andersen M.R."/>
        </authorList>
    </citation>
    <scope>NUCLEOTIDE SEQUENCE [LARGE SCALE GENOMIC DNA]</scope>
    <source>
        <strain evidence="3 4">ATCC 13496</strain>
    </source>
</reference>
<accession>A0A370BZV5</accession>
<evidence type="ECO:0000259" key="2">
    <source>
        <dbReference type="Pfam" id="PF12770"/>
    </source>
</evidence>
<organism evidence="3 4">
    <name type="scientific">Aspergillus niger ATCC 13496</name>
    <dbReference type="NCBI Taxonomy" id="1353008"/>
    <lineage>
        <taxon>Eukaryota</taxon>
        <taxon>Fungi</taxon>
        <taxon>Dikarya</taxon>
        <taxon>Ascomycota</taxon>
        <taxon>Pezizomycotina</taxon>
        <taxon>Eurotiomycetes</taxon>
        <taxon>Eurotiomycetidae</taxon>
        <taxon>Eurotiales</taxon>
        <taxon>Aspergillaceae</taxon>
        <taxon>Aspergillus</taxon>
        <taxon>Aspergillus subgen. Circumdati</taxon>
    </lineage>
</organism>
<feature type="domain" description="CHAT" evidence="2">
    <location>
        <begin position="953"/>
        <end position="1267"/>
    </location>
</feature>
<evidence type="ECO:0000313" key="4">
    <source>
        <dbReference type="Proteomes" id="UP000253845"/>
    </source>
</evidence>
<dbReference type="AlphaFoldDB" id="A0A370BZV5"/>
<evidence type="ECO:0000256" key="1">
    <source>
        <dbReference type="SAM" id="MobiDB-lite"/>
    </source>
</evidence>
<dbReference type="VEuPathDB" id="FungiDB:M747DRAFT_258154"/>
<dbReference type="Pfam" id="PF12770">
    <property type="entry name" value="CHAT"/>
    <property type="match status" value="1"/>
</dbReference>
<dbReference type="EMBL" id="KZ851911">
    <property type="protein sequence ID" value="RDH21234.1"/>
    <property type="molecule type" value="Genomic_DNA"/>
</dbReference>
<feature type="region of interest" description="Disordered" evidence="1">
    <location>
        <begin position="1"/>
        <end position="23"/>
    </location>
</feature>
<evidence type="ECO:0000313" key="3">
    <source>
        <dbReference type="EMBL" id="RDH21234.1"/>
    </source>
</evidence>
<proteinExistence type="predicted"/>
<protein>
    <recommendedName>
        <fullName evidence="2">CHAT domain-containing protein</fullName>
    </recommendedName>
</protein>
<dbReference type="InterPro" id="IPR024983">
    <property type="entry name" value="CHAT_dom"/>
</dbReference>
<name>A0A370BZV5_ASPNG</name>
<sequence>MASPTNPRNFSPHGSRSQMMQVPPPNCRMTSSPWTAMYLVSPPLPRGVTAVQFNITSHDQGWCSNPSDGIWSWFDVSILGSLREDEIPAFSDLSDPSYLKPKPDDFGQVLQDRGLYFKDIHRENQATPGITKPVTKNKINRSWKQQVITWRLEDGGEEASFLSILEEGDRLVIWARAQFAGWINFVKEVEIMVSIDETTPAVQDLAQPALPLPASANDSGTFHKETTIPCHAHGAKGGPSHNEVDNDIFGASQSFHSNLDDKRYLDRLNQQLTQYEAVLDDLPVDHATRPNVLNLIGLLLEFRHSLTGSIADIGRSIAYLQLAVLLRPDEPTFRQNYVRALGDRGKRASHGSDLNVASDELKSALASPHWSESQRMDLAHILIPAYLMRHENTQDKRDLERACDIIHELNGISRIDPYTEAKYLDSQQLLTSMRHGDLDRSLKSMGHDIKQEELLQREHLDMVISTTEKALLNIPQNDPRHADLLELLTLRYYRLYCHTSELNHLDSAISHAENALSLSHSKTPSATLSPRMHLTICRMDRWYRKHDIADLHEAASHNWAAICAAPPFDVLRTTLLVNACKILDAQYSVTKNIDFLEIGIARLESLRNDFSERLHGGFKFYYFYGLGKLYETKFGVTRTLQDMEQTINLVERAVASIPKGTPPKAEMTLKLGSLYLSKHVLTKNIEDVRTGYTQLAESCIASDASPLTRVRGASEIIHIFTHTGQWKDACYFAEWFLPSLAHASGREVERDDQIYINRQVRGLGSLIFTAICRLGFPVQAVLKLEFARGRIMGHLIDAQSDISSLKTVEPKLAEEYESLRRRAFNNSLDSAYQDMQQSQSRHDYFRDLEECEKRIRQVTGFQDFLQPLDWTDLPGIVQAGPIVIVNSTCVSTDAILITHLGARTLNLPDMATKAPPEYRQLYSRYGHTQAGDGCHLDVRDIECELSPEDLTHELLSWLWYTCVKLCLDALASDGVLASGDKLSRVWWIGAGIASALPFHAAGDYSNGLPNNGDSCLDRVISSYTPTIKALCNARQRASEALPRTHDTSSLLAVTMPETPGHDALYGVRQEIKGIIQSAGHALQIKEMQGPSTADVLSHLENNTTEMIHFACHGYSDPVNPLDSHLVLQKHGQQEGDPSSTVLVPDQLKLSALLDTKTISRACIAYLSACSTAEGKDQSLRDEALSIANGFLVAGFSHVIGSLWAADDEVCVDMAASFYKALVSRRVAADSGDFNRAVAEAVRDATLETRRKYAHNPAAWALYVHMGA</sequence>
<feature type="compositionally biased region" description="Polar residues" evidence="1">
    <location>
        <begin position="1"/>
        <end position="20"/>
    </location>
</feature>
<dbReference type="Proteomes" id="UP000253845">
    <property type="component" value="Unassembled WGS sequence"/>
</dbReference>